<comment type="caution">
    <text evidence="2">The sequence shown here is derived from an EMBL/GenBank/DDBJ whole genome shotgun (WGS) entry which is preliminary data.</text>
</comment>
<dbReference type="SUPFAM" id="SSF53955">
    <property type="entry name" value="Lysozyme-like"/>
    <property type="match status" value="1"/>
</dbReference>
<keyword evidence="3" id="KW-1185">Reference proteome</keyword>
<dbReference type="Gene3D" id="1.10.530.10">
    <property type="match status" value="1"/>
</dbReference>
<feature type="region of interest" description="Disordered" evidence="1">
    <location>
        <begin position="353"/>
        <end position="376"/>
    </location>
</feature>
<dbReference type="Proteomes" id="UP000234881">
    <property type="component" value="Unassembled WGS sequence"/>
</dbReference>
<feature type="compositionally biased region" description="Polar residues" evidence="1">
    <location>
        <begin position="358"/>
        <end position="368"/>
    </location>
</feature>
<protein>
    <recommendedName>
        <fullName evidence="4">Transglycosylase SLT domain-containing protein</fullName>
    </recommendedName>
</protein>
<accession>A0A2N5XW20</accession>
<name>A0A2N5XW20_9HYPH</name>
<reference evidence="2 3" key="1">
    <citation type="submission" date="2018-01" db="EMBL/GenBank/DDBJ databases">
        <title>The draft genome sequence of Cohaesibacter sp. H1304.</title>
        <authorList>
            <person name="Wang N.-N."/>
            <person name="Du Z.-J."/>
        </authorList>
    </citation>
    <scope>NUCLEOTIDE SEQUENCE [LARGE SCALE GENOMIC DNA]</scope>
    <source>
        <strain evidence="2 3">H1304</strain>
    </source>
</reference>
<evidence type="ECO:0000256" key="1">
    <source>
        <dbReference type="SAM" id="MobiDB-lite"/>
    </source>
</evidence>
<dbReference type="OrthoDB" id="8477976at2"/>
<evidence type="ECO:0008006" key="4">
    <source>
        <dbReference type="Google" id="ProtNLM"/>
    </source>
</evidence>
<sequence>MASSVSLQLPQRFQTAFEEASRTTGTDFDFLLHTAKRESDFNASVKAPTSSATGLFQFVEQTWLETMKEAGPELGYSNEASKITQVGNKYYVQDAQDRQQILDMRKDPKTSALLAGALASKNETLLEQRLDRSPSSGELYAAHFLGAQGSGRLIELAENKPDLDAYKVFPQQAQANRSIFFEKSGEAKSVEDVYDNLVGTVPEEKKSLSRFFNLGEWFKPKASMQENRFSRIDAQASVTGLPQAAPGKETATSVDAFFAEPDNASQKIQASRFGLGYTATDAVDRTVRSSRLVTGEDGQSAIAAAHAIAHSSRVFNTTLEAQATQEAQDTSITLPRRKPVTADVYVDSLQGVLPRSKPSASRDSQEQVGNADAATPARRFGALDLTAFLDGDVFGSTKKA</sequence>
<dbReference type="EMBL" id="PKUQ01000001">
    <property type="protein sequence ID" value="PLW78706.1"/>
    <property type="molecule type" value="Genomic_DNA"/>
</dbReference>
<evidence type="ECO:0000313" key="3">
    <source>
        <dbReference type="Proteomes" id="UP000234881"/>
    </source>
</evidence>
<dbReference type="RefSeq" id="WP_101531791.1">
    <property type="nucleotide sequence ID" value="NZ_PKUQ01000001.1"/>
</dbReference>
<proteinExistence type="predicted"/>
<dbReference type="InterPro" id="IPR023346">
    <property type="entry name" value="Lysozyme-like_dom_sf"/>
</dbReference>
<evidence type="ECO:0000313" key="2">
    <source>
        <dbReference type="EMBL" id="PLW78706.1"/>
    </source>
</evidence>
<gene>
    <name evidence="2" type="ORF">C0081_00185</name>
</gene>
<organism evidence="2 3">
    <name type="scientific">Cohaesibacter celericrescens</name>
    <dbReference type="NCBI Taxonomy" id="2067669"/>
    <lineage>
        <taxon>Bacteria</taxon>
        <taxon>Pseudomonadati</taxon>
        <taxon>Pseudomonadota</taxon>
        <taxon>Alphaproteobacteria</taxon>
        <taxon>Hyphomicrobiales</taxon>
        <taxon>Cohaesibacteraceae</taxon>
    </lineage>
</organism>
<dbReference type="AlphaFoldDB" id="A0A2N5XW20"/>